<dbReference type="VEuPathDB" id="VectorBase:FBgn0262000"/>
<reference evidence="2 4" key="2">
    <citation type="journal article" date="2002" name="Genome Biol.">
        <title>Finishing a whole-genome shotgun: release 3 of the Drosophila melanogaster euchromatic genome sequence.</title>
        <authorList>
            <person name="Celniker S.E."/>
            <person name="Wheeler D.A."/>
            <person name="Kronmiller B."/>
            <person name="Carlson J.W."/>
            <person name="Halpern A."/>
            <person name="Patel S."/>
            <person name="Adams M."/>
            <person name="Champe M."/>
            <person name="Dugan S.P."/>
            <person name="Frise E."/>
            <person name="Hodgson A."/>
            <person name="George R.A."/>
            <person name="Hoskins R.A."/>
            <person name="Laverty T."/>
            <person name="Muzny D.M."/>
            <person name="Nelson C.R."/>
            <person name="Pacleb J.M."/>
            <person name="Park S."/>
            <person name="Pfeiffer B.D."/>
            <person name="Richards S."/>
            <person name="Sodergren E.J."/>
            <person name="Svirskas R."/>
            <person name="Tabor P.E."/>
            <person name="Wan K."/>
            <person name="Stapleton M."/>
            <person name="Sutton G.G."/>
            <person name="Venter C."/>
            <person name="Weinstock G."/>
            <person name="Scherer S.E."/>
            <person name="Myers E.W."/>
            <person name="Gibbs R.A."/>
            <person name="Rubin G.M."/>
        </authorList>
    </citation>
    <scope>NUCLEOTIDE SEQUENCE [LARGE SCALE GENOMIC DNA]</scope>
    <source>
        <strain evidence="4">Berkeley</strain>
    </source>
</reference>
<feature type="compositionally biased region" description="Low complexity" evidence="1">
    <location>
        <begin position="590"/>
        <end position="608"/>
    </location>
</feature>
<dbReference type="InParanoid" id="M9MSI7"/>
<keyword evidence="4" id="KW-1185">Reference proteome</keyword>
<feature type="compositionally biased region" description="Low complexity" evidence="1">
    <location>
        <begin position="896"/>
        <end position="920"/>
    </location>
</feature>
<feature type="compositionally biased region" description="Low complexity" evidence="1">
    <location>
        <begin position="566"/>
        <end position="578"/>
    </location>
</feature>
<dbReference type="HOGENOM" id="CLU_285492_0_0_1"/>
<protein>
    <submittedName>
        <fullName evidence="2">Uncharacterized protein</fullName>
    </submittedName>
</protein>
<reference evidence="2 4" key="5">
    <citation type="journal article" date="2002" name="Genome Biol.">
        <title>Heterochromatic sequences in a Drosophila whole-genome shotgun assembly.</title>
        <authorList>
            <person name="Hoskins R.A."/>
            <person name="Smith C.D."/>
            <person name="Carlson J.W."/>
            <person name="Carvalho A.B."/>
            <person name="Halpern A."/>
            <person name="Kaminker J.S."/>
            <person name="Kennedy C."/>
            <person name="Mungall C.J."/>
            <person name="Sullivan B.A."/>
            <person name="Sutton G.G."/>
            <person name="Yasuhara J.C."/>
            <person name="Wakimoto B.T."/>
            <person name="Myers E.W."/>
            <person name="Celniker S.E."/>
            <person name="Rubin G.M."/>
            <person name="Karpen G.H."/>
        </authorList>
    </citation>
    <scope>NUCLEOTIDE SEQUENCE [LARGE SCALE GENOMIC DNA]</scope>
    <source>
        <strain evidence="4">Berkeley</strain>
    </source>
</reference>
<dbReference type="SMR" id="M9MSI7"/>
<feature type="region of interest" description="Disordered" evidence="1">
    <location>
        <begin position="722"/>
        <end position="760"/>
    </location>
</feature>
<dbReference type="Bgee" id="FBgn0262000">
    <property type="expression patterns" value="Expressed in male accessory gland main cell (Drosophila) in male reproductive gland and 9 other cell types or tissues"/>
</dbReference>
<reference evidence="2 4" key="8">
    <citation type="journal article" date="2007" name="Science">
        <title>Sequence finishing and mapping of Drosophila melanogaster heterochromatin.</title>
        <authorList>
            <person name="Hoskins R.A."/>
            <person name="Carlson J.W."/>
            <person name="Kennedy C."/>
            <person name="Acevedo D."/>
            <person name="Evans-Holm M."/>
            <person name="Frise E."/>
            <person name="Wan K.H."/>
            <person name="Park S."/>
            <person name="Mendez-Lago M."/>
            <person name="Rossi F."/>
            <person name="Villasante A."/>
            <person name="Dimitri P."/>
            <person name="Karpen G.H."/>
            <person name="Celniker S.E."/>
        </authorList>
    </citation>
    <scope>NUCLEOTIDE SEQUENCE [LARGE SCALE GENOMIC DNA]</scope>
    <source>
        <strain evidence="4">Berkeley</strain>
    </source>
</reference>
<dbReference type="AGR" id="FB:FBgn0262000"/>
<reference evidence="2 4" key="10">
    <citation type="journal article" date="2015" name="G3 (Bethesda)">
        <title>Gene Model Annotations for Drosophila melanogaster: The Rule-Benders.</title>
        <authorList>
            <consortium name="FlyBase Consortium"/>
            <person name="Crosby M.A."/>
            <person name="Gramates L.S."/>
            <person name="Dos Santos G."/>
            <person name="Matthews B.B."/>
            <person name="St Pierre S.E."/>
            <person name="Zhou P."/>
            <person name="Schroeder A.J."/>
            <person name="Falls K."/>
            <person name="Emmert D.B."/>
            <person name="Russo S.M."/>
            <person name="Gelbart W.M."/>
            <person name="null"/>
        </authorList>
    </citation>
    <scope>NUCLEOTIDE SEQUENCE [LARGE SCALE GENOMIC DNA]</scope>
    <source>
        <strain evidence="4">Berkeley</strain>
    </source>
</reference>
<feature type="compositionally biased region" description="Polar residues" evidence="1">
    <location>
        <begin position="436"/>
        <end position="463"/>
    </location>
</feature>
<reference evidence="2 4" key="9">
    <citation type="journal article" date="2015" name="G3 (Bethesda)">
        <title>Gene Model Annotations for Drosophila melanogaster: Impact of High-Throughput Data.</title>
        <authorList>
            <consortium name="FlyBase Consortium"/>
            <person name="Matthews B.B."/>
            <person name="Dos Santos G."/>
            <person name="Crosby M.A."/>
            <person name="Emmert D.B."/>
            <person name="St Pierre S.E."/>
            <person name="Gramates L.S."/>
            <person name="Zhou P."/>
            <person name="Schroeder A.J."/>
            <person name="Falls K."/>
            <person name="Strelets V."/>
            <person name="Russo S.M."/>
            <person name="Gelbart W.M."/>
            <person name="null"/>
        </authorList>
    </citation>
    <scope>NUCLEOTIDE SEQUENCE [LARGE SCALE GENOMIC DNA]</scope>
    <source>
        <strain evidence="4">Berkeley</strain>
    </source>
</reference>
<dbReference type="Proteomes" id="UP000000803">
    <property type="component" value="Chromosome 2L"/>
</dbReference>
<feature type="compositionally biased region" description="Basic and acidic residues" evidence="1">
    <location>
        <begin position="55"/>
        <end position="73"/>
    </location>
</feature>
<evidence type="ECO:0000313" key="2">
    <source>
        <dbReference type="EMBL" id="ADV37070.1"/>
    </source>
</evidence>
<name>M9MSI7_DROME</name>
<dbReference type="KEGG" id="dme:Dmel_CG42818"/>
<reference evidence="2 4" key="1">
    <citation type="journal article" date="2000" name="Science">
        <title>The genome sequence of Drosophila melanogaster.</title>
        <authorList>
            <person name="Adams M.D."/>
            <person name="Celniker S.E."/>
            <person name="Holt R.A."/>
            <person name="Evans C.A."/>
            <person name="Gocayne J.D."/>
            <person name="Amanatides P.G."/>
            <person name="Scherer S.E."/>
            <person name="Li P.W."/>
            <person name="Hoskins R.A."/>
            <person name="Galle R.F."/>
            <person name="George R.A."/>
            <person name="Lewis S.E."/>
            <person name="Richards S."/>
            <person name="Ashburner M."/>
            <person name="Henderson S.N."/>
            <person name="Sutton G.G."/>
            <person name="Wortman J.R."/>
            <person name="Yandell M.D."/>
            <person name="Zhang Q."/>
            <person name="Chen L.X."/>
            <person name="Brandon R.C."/>
            <person name="Rogers Y.H."/>
            <person name="Blazej R.G."/>
            <person name="Champe M."/>
            <person name="Pfeiffer B.D."/>
            <person name="Wan K.H."/>
            <person name="Doyle C."/>
            <person name="Baxter E.G."/>
            <person name="Helt G."/>
            <person name="Nelson C.R."/>
            <person name="Gabor G.L."/>
            <person name="Abril J.F."/>
            <person name="Agbayani A."/>
            <person name="An H.J."/>
            <person name="Andrews-Pfannkoch C."/>
            <person name="Baldwin D."/>
            <person name="Ballew R.M."/>
            <person name="Basu A."/>
            <person name="Baxendale J."/>
            <person name="Bayraktaroglu L."/>
            <person name="Beasley E.M."/>
            <person name="Beeson K.Y."/>
            <person name="Benos P.V."/>
            <person name="Berman B.P."/>
            <person name="Bhandari D."/>
            <person name="Bolshakov S."/>
            <person name="Borkova D."/>
            <person name="Botchan M.R."/>
            <person name="Bouck J."/>
            <person name="Brokstein P."/>
            <person name="Brottier P."/>
            <person name="Burtis K.C."/>
            <person name="Busam D.A."/>
            <person name="Butler H."/>
            <person name="Cadieu E."/>
            <person name="Center A."/>
            <person name="Chandra I."/>
            <person name="Cherry J.M."/>
            <person name="Cawley S."/>
            <person name="Dahlke C."/>
            <person name="Davenport L.B."/>
            <person name="Davies P."/>
            <person name="de Pablos B."/>
            <person name="Delcher A."/>
            <person name="Deng Z."/>
            <person name="Mays A.D."/>
            <person name="Dew I."/>
            <person name="Dietz S.M."/>
            <person name="Dodson K."/>
            <person name="Doup L.E."/>
            <person name="Downes M."/>
            <person name="Dugan-Rocha S."/>
            <person name="Dunkov B.C."/>
            <person name="Dunn P."/>
            <person name="Durbin K.J."/>
            <person name="Evangelista C.C."/>
            <person name="Ferraz C."/>
            <person name="Ferriera S."/>
            <person name="Fleischmann W."/>
            <person name="Fosler C."/>
            <person name="Gabrielian A.E."/>
            <person name="Garg N.S."/>
            <person name="Gelbart W.M."/>
            <person name="Glasser K."/>
            <person name="Glodek A."/>
            <person name="Gong F."/>
            <person name="Gorrell J.H."/>
            <person name="Gu Z."/>
            <person name="Guan P."/>
            <person name="Harris M."/>
            <person name="Harris N.L."/>
            <person name="Harvey D."/>
            <person name="Heiman T.J."/>
            <person name="Hernandez J.R."/>
            <person name="Houck J."/>
            <person name="Hostin D."/>
            <person name="Houston K.A."/>
            <person name="Howland T.J."/>
            <person name="Wei M.H."/>
            <person name="Ibegwam C."/>
            <person name="Jalali M."/>
            <person name="Kalush F."/>
            <person name="Karpen G.H."/>
            <person name="Ke Z."/>
            <person name="Kennison J.A."/>
            <person name="Ketchum K.A."/>
            <person name="Kimmel B.E."/>
            <person name="Kodira C.D."/>
            <person name="Kraft C."/>
            <person name="Kravitz S."/>
            <person name="Kulp D."/>
            <person name="Lai Z."/>
            <person name="Lasko P."/>
            <person name="Lei Y."/>
            <person name="Levitsky A.A."/>
            <person name="Li J."/>
            <person name="Li Z."/>
            <person name="Liang Y."/>
            <person name="Lin X."/>
            <person name="Liu X."/>
            <person name="Mattei B."/>
            <person name="McIntosh T.C."/>
            <person name="McLeod M.P."/>
            <person name="McPherson D."/>
            <person name="Merkulov G."/>
            <person name="Milshina N.V."/>
            <person name="Mobarry C."/>
            <person name="Morris J."/>
            <person name="Moshrefi A."/>
            <person name="Mount S.M."/>
            <person name="Moy M."/>
            <person name="Murphy B."/>
            <person name="Murphy L."/>
            <person name="Muzny D.M."/>
            <person name="Nelson D.L."/>
            <person name="Nelson D.R."/>
            <person name="Nelson K.A."/>
            <person name="Nixon K."/>
            <person name="Nusskern D.R."/>
            <person name="Pacleb J.M."/>
            <person name="Palazzolo M."/>
            <person name="Pittman G.S."/>
            <person name="Pan S."/>
            <person name="Pollard J."/>
            <person name="Puri V."/>
            <person name="Reese M.G."/>
            <person name="Reinert K."/>
            <person name="Remington K."/>
            <person name="Saunders R.D."/>
            <person name="Scheeler F."/>
            <person name="Shen H."/>
            <person name="Shue B.C."/>
            <person name="Siden-Kiamos I."/>
            <person name="Simpson M."/>
            <person name="Skupski M.P."/>
            <person name="Smith T."/>
            <person name="Spier E."/>
            <person name="Spradling A.C."/>
            <person name="Stapleton M."/>
            <person name="Strong R."/>
            <person name="Sun E."/>
            <person name="Svirskas R."/>
            <person name="Tector C."/>
            <person name="Turner R."/>
            <person name="Venter E."/>
            <person name="Wang A.H."/>
            <person name="Wang X."/>
            <person name="Wang Z.Y."/>
            <person name="Wassarman D.A."/>
            <person name="Weinstock G.M."/>
            <person name="Weissenbach J."/>
            <person name="Williams S.M."/>
            <person name="WoodageT"/>
            <person name="Worley K.C."/>
            <person name="Wu D."/>
            <person name="Yang S."/>
            <person name="Yao Q.A."/>
            <person name="Ye J."/>
            <person name="Yeh R.F."/>
            <person name="Zaveri J.S."/>
            <person name="Zhan M."/>
            <person name="Zhang G."/>
            <person name="Zhao Q."/>
            <person name="Zheng L."/>
            <person name="Zheng X.H."/>
            <person name="Zhong F.N."/>
            <person name="Zhong W."/>
            <person name="Zhou X."/>
            <person name="Zhu S."/>
            <person name="Zhu X."/>
            <person name="Smith H.O."/>
            <person name="Gibbs R.A."/>
            <person name="Myers E.W."/>
            <person name="Rubin G.M."/>
            <person name="Venter J.C."/>
        </authorList>
    </citation>
    <scope>NUCLEOTIDE SEQUENCE [LARGE SCALE GENOMIC DNA]</scope>
    <source>
        <strain evidence="4">Berkeley</strain>
    </source>
</reference>
<feature type="compositionally biased region" description="Polar residues" evidence="1">
    <location>
        <begin position="534"/>
        <end position="565"/>
    </location>
</feature>
<accession>M9MSI7</accession>
<dbReference type="RefSeq" id="NP_001188821.1">
    <property type="nucleotide sequence ID" value="NM_001201892.2"/>
</dbReference>
<reference evidence="2 4" key="4">
    <citation type="journal article" date="2002" name="Genome Biol.">
        <title>The transposable elements of the Drosophila melanogaster euchromatin: a genomics perspective.</title>
        <authorList>
            <person name="Kaminker J.S."/>
            <person name="Bergman C.M."/>
            <person name="Kronmiller B."/>
            <person name="Carlson J."/>
            <person name="Svirskas R."/>
            <person name="Patel S."/>
            <person name="Frise E."/>
            <person name="Wheeler D.A."/>
            <person name="Lewis S.E."/>
            <person name="Rubin G.M."/>
            <person name="Ashburner M."/>
            <person name="Celniker S.E."/>
        </authorList>
    </citation>
    <scope>NUCLEOTIDE SEQUENCE [LARGE SCALE GENOMIC DNA]</scope>
    <source>
        <strain evidence="4">Berkeley</strain>
    </source>
</reference>
<organism evidence="2 4">
    <name type="scientific">Drosophila melanogaster</name>
    <name type="common">Fruit fly</name>
    <dbReference type="NCBI Taxonomy" id="7227"/>
    <lineage>
        <taxon>Eukaryota</taxon>
        <taxon>Metazoa</taxon>
        <taxon>Ecdysozoa</taxon>
        <taxon>Arthropoda</taxon>
        <taxon>Hexapoda</taxon>
        <taxon>Insecta</taxon>
        <taxon>Pterygota</taxon>
        <taxon>Neoptera</taxon>
        <taxon>Endopterygota</taxon>
        <taxon>Diptera</taxon>
        <taxon>Brachycera</taxon>
        <taxon>Muscomorpha</taxon>
        <taxon>Ephydroidea</taxon>
        <taxon>Drosophilidae</taxon>
        <taxon>Drosophila</taxon>
        <taxon>Sophophora</taxon>
    </lineage>
</organism>
<dbReference type="EMBL" id="AE014134">
    <property type="protein sequence ID" value="ADV37070.1"/>
    <property type="molecule type" value="Genomic_DNA"/>
</dbReference>
<feature type="region of interest" description="Disordered" evidence="1">
    <location>
        <begin position="47"/>
        <end position="73"/>
    </location>
</feature>
<dbReference type="BioGRID-ORCS" id="10178877">
    <property type="hits" value="0 hits in 1 CRISPR screen"/>
</dbReference>
<evidence type="ECO:0000313" key="3">
    <source>
        <dbReference type="FlyBase" id="FBgn0262000"/>
    </source>
</evidence>
<reference evidence="2 4" key="3">
    <citation type="journal article" date="2002" name="Genome Biol.">
        <title>Annotation of the Drosophila melanogaster euchromatic genome: a systematic review.</title>
        <authorList>
            <person name="Misra S."/>
            <person name="Crosby M.A."/>
            <person name="Mungall C.J."/>
            <person name="Matthews B.B."/>
            <person name="Campbell K.S."/>
            <person name="Hradecky P."/>
            <person name="Huang Y."/>
            <person name="Kaminker J.S."/>
            <person name="Millburn G.H."/>
            <person name="Prochnik S.E."/>
            <person name="Smith C.D."/>
            <person name="Tupy J.L."/>
            <person name="Whitfied E.J."/>
            <person name="Bayraktaroglu L."/>
            <person name="Berman B.P."/>
            <person name="Bettencourt B.R."/>
            <person name="Celniker S.E."/>
            <person name="de Grey A.D."/>
            <person name="Drysdale R.A."/>
            <person name="Harris N.L."/>
            <person name="Richter J."/>
            <person name="Russo S."/>
            <person name="Schroeder A.J."/>
            <person name="Shu S.Q."/>
            <person name="Stapleton M."/>
            <person name="Yamada C."/>
            <person name="Ashburner M."/>
            <person name="Gelbart W.M."/>
            <person name="Rubin G.M."/>
            <person name="Lewis S.E."/>
        </authorList>
    </citation>
    <scope>GENOME REANNOTATION</scope>
    <source>
        <strain evidence="4">Berkeley</strain>
    </source>
</reference>
<evidence type="ECO:0000313" key="4">
    <source>
        <dbReference type="Proteomes" id="UP000000803"/>
    </source>
</evidence>
<dbReference type="eggNOG" id="KOG2353">
    <property type="taxonomic scope" value="Eukaryota"/>
</dbReference>
<feature type="compositionally biased region" description="Low complexity" evidence="1">
    <location>
        <begin position="464"/>
        <end position="493"/>
    </location>
</feature>
<dbReference type="GeneID" id="10178877"/>
<dbReference type="FlyBase" id="FBgn0262000">
    <property type="gene designation" value="CG42818"/>
</dbReference>
<feature type="region of interest" description="Disordered" evidence="1">
    <location>
        <begin position="436"/>
        <end position="495"/>
    </location>
</feature>
<proteinExistence type="predicted"/>
<reference evidence="2 4" key="11">
    <citation type="journal article" date="2015" name="Genome Res.">
        <title>The Release 6 reference sequence of the Drosophila melanogaster genome.</title>
        <authorList>
            <person name="Hoskins R.A."/>
            <person name="Carlson J.W."/>
            <person name="Wan K.H."/>
            <person name="Park S."/>
            <person name="Mendez I."/>
            <person name="Galle S.E."/>
            <person name="Booth B.W."/>
            <person name="Pfeiffer B.D."/>
            <person name="George R.A."/>
            <person name="Svirskas R."/>
            <person name="Krzywinski M."/>
            <person name="Schein J."/>
            <person name="Accardo M.C."/>
            <person name="Damia E."/>
            <person name="Messina G."/>
            <person name="Mendez-Lago M."/>
            <person name="de Pablos B."/>
            <person name="Demakova O.V."/>
            <person name="Andreyeva E.N."/>
            <person name="Boldyreva L.V."/>
            <person name="Marra M."/>
            <person name="Carvalho A.B."/>
            <person name="Dimitri P."/>
            <person name="Villasante A."/>
            <person name="Zhimulev I.F."/>
            <person name="Rubin G.M."/>
            <person name="Karpen G.H."/>
            <person name="Celniker S.E."/>
        </authorList>
    </citation>
    <scope>NUCLEOTIDE SEQUENCE [LARGE SCALE GENOMIC DNA]</scope>
    <source>
        <strain evidence="4">Berkeley</strain>
    </source>
</reference>
<dbReference type="PaxDb" id="7227-FBpp0292805"/>
<gene>
    <name evidence="2" type="primary">Dmel\CG42818</name>
    <name evidence="2" type="synonym">BG:DS07473.1</name>
    <name evidence="2" type="synonym">CG12455</name>
    <name evidence="2" type="synonym">DS07473.1A</name>
    <name evidence="2 3" type="ORF">CG42818</name>
    <name evidence="2" type="ORF">Dmel_CG42818</name>
</gene>
<evidence type="ECO:0000256" key="1">
    <source>
        <dbReference type="SAM" id="MobiDB-lite"/>
    </source>
</evidence>
<feature type="region of interest" description="Disordered" evidence="1">
    <location>
        <begin position="896"/>
        <end position="930"/>
    </location>
</feature>
<dbReference type="OrthoDB" id="7870128at2759"/>
<sequence>MFIHQREQLPFKHNEQDPNYLAPVIQKRKPMDKDPRNPLKRLKFLQEFPTQSSKGDLDDLKYPTQLEGRHDSPKYDKTFHTEIHANNETDSQELENIILEKNLQDSKTEFQENRASQPKNMHSFQIPEAIESHFNNKELQNENDLHKGLKQQYRSGSEQDKSGPENVREIASKLILQWAENQRSLLDSFVKAITDVLKVHDSKLNMKINISPRDIMILKDMLKQLLESIMQLREGSTSTRARIVLNKWIETQKSLIDSFSQAIQNTNQNVDNIANVYEVMENLNKNLRELVILLSDKESFPTTESSSSQQTTSIYATTTFYLTSSTFGSTHPIVDENINRVNIMGNLIKGLRNIMVQMDETNKTSSSTSYTTTESTYIQPSTSTYLNAEVTTSHPTTSTYEVTNIITDESKIKDMFNLIKGIEDLISQYNGKHKFTSTTSLTGKSNSREPTMTTYSSAGGITSHSFTTTSPKTVTTSSSHSTTESSPSHPTTSNYEVTVFDQDSHKFKVMKNLIKELKGLIEHFSDTKNITSTTYSTGDSKSFQPTATTPDSTDRSSSQPITFPESTTSTTNLQSTITNHLSTESTSSQLNTTLSITGTTTPNLTTSTHDFKDQINDDDSKSLKHLIKILSDLVYSLNDKNNIKSTSQLTTESTFNSSINITNSTTVASSTFSTTESMAIHSTPYLSTREITVFQFNDVENINPIISNNSTTVTTNIHSSTYTTSTTDNTTSYPNLSTTESSPTFDSTISHSNTSSQTRSLGSYKDKIKNIVELLKKLRKIQKTLADKSKGQLSPMLISRIKAVLKQIVAGNIDSVNGDSTELEILLSTTVNPNEDTTDLTMEKLLKLFDDFERMYNVLLDDSIQSTTQSTTQNNTIFSTTYSTIFSTTQSISTTSPTQYALTSSTPNTSTTSHSSTPSSINNLRSDESNNHQPIVDAIQQLKMALYHDFYAFKKSQEERMEKILQLLNGKPIDRRTKTIAKPRTIRKKVSREIQKRNSDVKEDKIHHYKADKFIKNPKNGNQDSHIPKPILNSARSKIKDVPLKLSAIKVNGGLKHLPSKRKANEEVSAMHEIFPEPVSILPHK</sequence>
<feature type="compositionally biased region" description="Low complexity" evidence="1">
    <location>
        <begin position="722"/>
        <end position="732"/>
    </location>
</feature>
<reference evidence="2 4" key="7">
    <citation type="journal article" date="2007" name="Science">
        <title>The Release 5.1 annotation of Drosophila melanogaster heterochromatin.</title>
        <authorList>
            <person name="Smith C.D."/>
            <person name="Shu S."/>
            <person name="Mungall C.J."/>
            <person name="Karpen G.H."/>
        </authorList>
    </citation>
    <scope>NUCLEOTIDE SEQUENCE [LARGE SCALE GENOMIC DNA]</scope>
    <source>
        <strain evidence="4">Berkeley</strain>
    </source>
</reference>
<reference evidence="2 4" key="6">
    <citation type="journal article" date="2005" name="PLoS Comput. Biol.">
        <title>Combined evidence annotation of transposable elements in genome sequences.</title>
        <authorList>
            <person name="Quesneville H."/>
            <person name="Bergman C.M."/>
            <person name="Andrieu O."/>
            <person name="Autard D."/>
            <person name="Nouaud D."/>
            <person name="Ashburner M."/>
            <person name="Anxolabehere D."/>
        </authorList>
    </citation>
    <scope>NUCLEOTIDE SEQUENCE [LARGE SCALE GENOMIC DNA]</scope>
    <source>
        <strain evidence="4">Berkeley</strain>
    </source>
</reference>
<feature type="region of interest" description="Disordered" evidence="1">
    <location>
        <begin position="534"/>
        <end position="609"/>
    </location>
</feature>
<feature type="compositionally biased region" description="Polar residues" evidence="1">
    <location>
        <begin position="579"/>
        <end position="589"/>
    </location>
</feature>
<feature type="compositionally biased region" description="Polar residues" evidence="1">
    <location>
        <begin position="733"/>
        <end position="760"/>
    </location>
</feature>
<dbReference type="AlphaFoldDB" id="M9MSI7"/>
<dbReference type="STRING" id="7227.FBpp0292805"/>